<evidence type="ECO:0000313" key="3">
    <source>
        <dbReference type="Proteomes" id="UP000595278"/>
    </source>
</evidence>
<keyword evidence="1" id="KW-0732">Signal</keyword>
<evidence type="ECO:0000313" key="2">
    <source>
        <dbReference type="EMBL" id="QQP85976.1"/>
    </source>
</evidence>
<accession>A0A974NFV3</accession>
<evidence type="ECO:0000256" key="1">
    <source>
        <dbReference type="SAM" id="SignalP"/>
    </source>
</evidence>
<dbReference type="AlphaFoldDB" id="A0A974NFV3"/>
<dbReference type="Proteomes" id="UP000595278">
    <property type="component" value="Chromosome"/>
</dbReference>
<feature type="chain" id="PRO_5037929766" description="Peptidase MA-like domain-containing protein" evidence="1">
    <location>
        <begin position="20"/>
        <end position="399"/>
    </location>
</feature>
<sequence length="399" mass="45905">MKKKILLILLMVFCLPTVASTEGYPVVYRISNYYDTSLKVKVDVVTKHLGTFILTNSKTSLSKVPQPRKQVYCADDNRLVEYNRTQRCSSIYWYIELKRQPMDGINGAGQDDYYLNNGQWLITEAYNFPRFHNISKALVCVNDKTCQPIPVDGLPLFFIWGKQPTTIKLPSLTVNIFTDRQGDTLLDKQKLVKWLEPRYEYIAQVFNTDKGYPINIVWLARDTNAKVSGGLAGYHSFLANYYVENNQLVKNTETILLHTSLHEYVHVASPYRYATWIEESLAEYYANKAVTLPEFNINSLARWQKVAVAHPSFATGLYEANQKLLNGAVSYYSVLYIKGSAFWNEIDQQLLKQNASLDQFIPYLAGTNNNIELPKVFIEKVEPIIGKDRLDQLIKQYLR</sequence>
<name>A0A974NFV3_9GAMM</name>
<evidence type="ECO:0008006" key="4">
    <source>
        <dbReference type="Google" id="ProtNLM"/>
    </source>
</evidence>
<dbReference type="KEGG" id="eaz:JHT90_01575"/>
<proteinExistence type="predicted"/>
<reference evidence="2 3" key="1">
    <citation type="submission" date="2021-01" db="EMBL/GenBank/DDBJ databases">
        <title>Entomomonas sp. F2A isolated from a house cricket (Acheta domesticus).</title>
        <authorList>
            <person name="Spergser J."/>
            <person name="Busse H.-J."/>
        </authorList>
    </citation>
    <scope>NUCLEOTIDE SEQUENCE [LARGE SCALE GENOMIC DNA]</scope>
    <source>
        <strain evidence="2 3">F2A</strain>
    </source>
</reference>
<protein>
    <recommendedName>
        <fullName evidence="4">Peptidase MA-like domain-containing protein</fullName>
    </recommendedName>
</protein>
<dbReference type="RefSeq" id="WP_201093269.1">
    <property type="nucleotide sequence ID" value="NZ_CP067393.1"/>
</dbReference>
<feature type="signal peptide" evidence="1">
    <location>
        <begin position="1"/>
        <end position="19"/>
    </location>
</feature>
<organism evidence="2 3">
    <name type="scientific">Entomomonas asaccharolytica</name>
    <dbReference type="NCBI Taxonomy" id="2785331"/>
    <lineage>
        <taxon>Bacteria</taxon>
        <taxon>Pseudomonadati</taxon>
        <taxon>Pseudomonadota</taxon>
        <taxon>Gammaproteobacteria</taxon>
        <taxon>Pseudomonadales</taxon>
        <taxon>Pseudomonadaceae</taxon>
        <taxon>Entomomonas</taxon>
    </lineage>
</organism>
<gene>
    <name evidence="2" type="ORF">JHT90_01575</name>
</gene>
<keyword evidence="3" id="KW-1185">Reference proteome</keyword>
<dbReference type="EMBL" id="CP067393">
    <property type="protein sequence ID" value="QQP85976.1"/>
    <property type="molecule type" value="Genomic_DNA"/>
</dbReference>